<keyword evidence="2" id="KW-0808">Transferase</keyword>
<accession>A0A7W6FRF5</accession>
<protein>
    <submittedName>
        <fullName evidence="2">Aminoglycoside phosphotransferase (APT) family kinase protein</fullName>
    </submittedName>
</protein>
<dbReference type="PANTHER" id="PTHR21310:SF40">
    <property type="entry name" value="AMINOGLYCOSIDE PHOSPHOTRANSFERASE DOMAIN-CONTAINING PROTEIN-RELATED"/>
    <property type="match status" value="1"/>
</dbReference>
<evidence type="ECO:0000313" key="2">
    <source>
        <dbReference type="EMBL" id="MBB3927928.1"/>
    </source>
</evidence>
<comment type="caution">
    <text evidence="2">The sequence shown here is derived from an EMBL/GenBank/DDBJ whole genome shotgun (WGS) entry which is preliminary data.</text>
</comment>
<dbReference type="CDD" id="cd05154">
    <property type="entry name" value="ACAD10_11_N-like"/>
    <property type="match status" value="1"/>
</dbReference>
<dbReference type="Pfam" id="PF01636">
    <property type="entry name" value="APH"/>
    <property type="match status" value="1"/>
</dbReference>
<dbReference type="EMBL" id="JACIDT010000016">
    <property type="protein sequence ID" value="MBB3927928.1"/>
    <property type="molecule type" value="Genomic_DNA"/>
</dbReference>
<dbReference type="Gene3D" id="3.90.1200.10">
    <property type="match status" value="1"/>
</dbReference>
<dbReference type="Gene3D" id="3.30.200.20">
    <property type="entry name" value="Phosphorylase Kinase, domain 1"/>
    <property type="match status" value="1"/>
</dbReference>
<dbReference type="InterPro" id="IPR011009">
    <property type="entry name" value="Kinase-like_dom_sf"/>
</dbReference>
<evidence type="ECO:0000313" key="3">
    <source>
        <dbReference type="Proteomes" id="UP000571950"/>
    </source>
</evidence>
<dbReference type="PANTHER" id="PTHR21310">
    <property type="entry name" value="AMINOGLYCOSIDE PHOSPHOTRANSFERASE-RELATED-RELATED"/>
    <property type="match status" value="1"/>
</dbReference>
<reference evidence="2 3" key="1">
    <citation type="submission" date="2020-08" db="EMBL/GenBank/DDBJ databases">
        <title>Genomic Encyclopedia of Type Strains, Phase IV (KMG-IV): sequencing the most valuable type-strain genomes for metagenomic binning, comparative biology and taxonomic classification.</title>
        <authorList>
            <person name="Goeker M."/>
        </authorList>
    </citation>
    <scope>NUCLEOTIDE SEQUENCE [LARGE SCALE GENOMIC DNA]</scope>
    <source>
        <strain evidence="2 3">DSM 26189</strain>
    </source>
</reference>
<evidence type="ECO:0000259" key="1">
    <source>
        <dbReference type="Pfam" id="PF01636"/>
    </source>
</evidence>
<sequence length="376" mass="41420">MEPLTPDRITTQLQNWLASEKPDWRDIRVRPLDVTLGAGFSADIFFVDVDYADQAGPQNQTLVVRRQPMDLEVVFGSSLALQGKMMAALDARGDLPVPPWIGMHLDPDILGLPFLVMGKVEGECAKQKPNYNVEGWLVDMTPEQRKRSFTNAITAFASLATIDWRDGFEFLAQPENGKPGLDQYVGALEAWHKAAGRGRPMPIVDTAMAYVRANMPADAGVNVLWGDPTPSNVMFAPDGSVNALIDWELAALGPAELDLAWWLYFDDLFGRRFGVARLEGLPGKEETIAIWETASGQEARHLDYYDIVAALRMALVAVGAFDRQVGIGNIPSTNKSLNDNFMTLYLAEKLGLPIPELGPDFVAFMKNLTPIEDKAA</sequence>
<name>A0A7W6FRF5_9SPHN</name>
<dbReference type="InterPro" id="IPR002575">
    <property type="entry name" value="Aminoglycoside_PTrfase"/>
</dbReference>
<dbReference type="Proteomes" id="UP000571950">
    <property type="component" value="Unassembled WGS sequence"/>
</dbReference>
<dbReference type="RefSeq" id="WP_188073366.1">
    <property type="nucleotide sequence ID" value="NZ_BSPS01000005.1"/>
</dbReference>
<feature type="domain" description="Aminoglycoside phosphotransferase" evidence="1">
    <location>
        <begin position="60"/>
        <end position="281"/>
    </location>
</feature>
<keyword evidence="3" id="KW-1185">Reference proteome</keyword>
<organism evidence="2 3">
    <name type="scientific">Sphingobium jiangsuense</name>
    <dbReference type="NCBI Taxonomy" id="870476"/>
    <lineage>
        <taxon>Bacteria</taxon>
        <taxon>Pseudomonadati</taxon>
        <taxon>Pseudomonadota</taxon>
        <taxon>Alphaproteobacteria</taxon>
        <taxon>Sphingomonadales</taxon>
        <taxon>Sphingomonadaceae</taxon>
        <taxon>Sphingobium</taxon>
    </lineage>
</organism>
<gene>
    <name evidence="2" type="ORF">GGR43_003667</name>
</gene>
<dbReference type="AlphaFoldDB" id="A0A7W6FRF5"/>
<dbReference type="GO" id="GO:0016301">
    <property type="term" value="F:kinase activity"/>
    <property type="evidence" value="ECO:0007669"/>
    <property type="project" value="UniProtKB-KW"/>
</dbReference>
<dbReference type="SUPFAM" id="SSF56112">
    <property type="entry name" value="Protein kinase-like (PK-like)"/>
    <property type="match status" value="1"/>
</dbReference>
<keyword evidence="2" id="KW-0418">Kinase</keyword>
<dbReference type="InterPro" id="IPR041726">
    <property type="entry name" value="ACAD10_11_N"/>
</dbReference>
<dbReference type="InterPro" id="IPR051678">
    <property type="entry name" value="AGP_Transferase"/>
</dbReference>
<proteinExistence type="predicted"/>